<dbReference type="GO" id="GO:0003677">
    <property type="term" value="F:DNA binding"/>
    <property type="evidence" value="ECO:0007669"/>
    <property type="project" value="UniProtKB-UniRule"/>
</dbReference>
<keyword evidence="1" id="KW-0539">Nucleus</keyword>
<evidence type="ECO:0000256" key="1">
    <source>
        <dbReference type="PROSITE-ProRule" id="PRU00108"/>
    </source>
</evidence>
<evidence type="ECO:0000313" key="5">
    <source>
        <dbReference type="Proteomes" id="UP000290809"/>
    </source>
</evidence>
<keyword evidence="1" id="KW-0371">Homeobox</keyword>
<evidence type="ECO:0000256" key="2">
    <source>
        <dbReference type="SAM" id="MobiDB-lite"/>
    </source>
</evidence>
<sequence>VWFQNRRAKYRKYERSHSRNNMNIDNNNDNNSHSSMEINQQQLNLLPDTQKILNTFNAYTSALQHLIPNNNTDNNSTVLFSANNLSPVALTTFQPGAGACIMSKNTLASGDPSPSNPLTCNTTSDGIHGYPISSSIRGVLSATGSLGGSGKSPLGHHSADSFSENLSTSAFLSFLSEAPLQNLGRRRHKTADGSTTACRYQGIRRGTSSSSCGHTFRSSEHSSGDRSTAEDQPHLTSEVLRFPNWQKFDSFSPKSTISFEERRLKNYSKTRHGKPSPIRKIFSKQTSVGDEHMELVLPKNPTDYRHVQDLLNQSFVTPISYPQDESKTRTSQGEIVYECEDFQNVQRDNNLAFLS</sequence>
<dbReference type="CDD" id="cd00086">
    <property type="entry name" value="homeodomain"/>
    <property type="match status" value="1"/>
</dbReference>
<dbReference type="Proteomes" id="UP000290809">
    <property type="component" value="Unassembled WGS sequence"/>
</dbReference>
<feature type="region of interest" description="Disordered" evidence="2">
    <location>
        <begin position="13"/>
        <end position="34"/>
    </location>
</feature>
<gene>
    <name evidence="4" type="ORF">DC041_0009898</name>
</gene>
<feature type="non-terminal residue" evidence="4">
    <location>
        <position position="1"/>
    </location>
</feature>
<evidence type="ECO:0000259" key="3">
    <source>
        <dbReference type="PROSITE" id="PS50071"/>
    </source>
</evidence>
<name>A0A430QTT9_SCHBO</name>
<dbReference type="AlphaFoldDB" id="A0A430QTT9"/>
<comment type="caution">
    <text evidence="4">The sequence shown here is derived from an EMBL/GenBank/DDBJ whole genome shotgun (WGS) entry which is preliminary data.</text>
</comment>
<accession>A0A430QTT9</accession>
<feature type="domain" description="Homeobox" evidence="3">
    <location>
        <begin position="1"/>
        <end position="13"/>
    </location>
</feature>
<keyword evidence="1" id="KW-0238">DNA-binding</keyword>
<dbReference type="PROSITE" id="PS50071">
    <property type="entry name" value="HOMEOBOX_2"/>
    <property type="match status" value="1"/>
</dbReference>
<dbReference type="STRING" id="6184.A0A430QTT9"/>
<proteinExistence type="predicted"/>
<evidence type="ECO:0000313" key="4">
    <source>
        <dbReference type="EMBL" id="RTG91057.1"/>
    </source>
</evidence>
<comment type="subcellular location">
    <subcellularLocation>
        <location evidence="1">Nucleus</location>
    </subcellularLocation>
</comment>
<reference evidence="4 5" key="1">
    <citation type="journal article" date="2019" name="PLoS Pathog.">
        <title>Genome sequence of the bovine parasite Schistosoma bovis Tanzania.</title>
        <authorList>
            <person name="Oey H."/>
            <person name="Zakrzewski M."/>
            <person name="Gobert G."/>
            <person name="Gravermann K."/>
            <person name="Stoye J."/>
            <person name="Jones M."/>
            <person name="Mcmanus D."/>
            <person name="Krause L."/>
        </authorList>
    </citation>
    <scope>NUCLEOTIDE SEQUENCE [LARGE SCALE GENOMIC DNA]</scope>
    <source>
        <strain evidence="4 5">TAN1997</strain>
    </source>
</reference>
<feature type="compositionally biased region" description="Basic and acidic residues" evidence="2">
    <location>
        <begin position="217"/>
        <end position="233"/>
    </location>
</feature>
<keyword evidence="5" id="KW-1185">Reference proteome</keyword>
<feature type="DNA-binding region" description="Homeobox" evidence="1">
    <location>
        <begin position="3"/>
        <end position="14"/>
    </location>
</feature>
<feature type="compositionally biased region" description="Low complexity" evidence="2">
    <location>
        <begin position="19"/>
        <end position="34"/>
    </location>
</feature>
<dbReference type="GO" id="GO:0005634">
    <property type="term" value="C:nucleus"/>
    <property type="evidence" value="ECO:0007669"/>
    <property type="project" value="UniProtKB-SubCell"/>
</dbReference>
<dbReference type="EMBL" id="QMKO01000670">
    <property type="protein sequence ID" value="RTG91057.1"/>
    <property type="molecule type" value="Genomic_DNA"/>
</dbReference>
<feature type="region of interest" description="Disordered" evidence="2">
    <location>
        <begin position="200"/>
        <end position="233"/>
    </location>
</feature>
<protein>
    <recommendedName>
        <fullName evidence="3">Homeobox domain-containing protein</fullName>
    </recommendedName>
</protein>
<dbReference type="InterPro" id="IPR001356">
    <property type="entry name" value="HD"/>
</dbReference>
<organism evidence="4 5">
    <name type="scientific">Schistosoma bovis</name>
    <name type="common">Blood fluke</name>
    <dbReference type="NCBI Taxonomy" id="6184"/>
    <lineage>
        <taxon>Eukaryota</taxon>
        <taxon>Metazoa</taxon>
        <taxon>Spiralia</taxon>
        <taxon>Lophotrochozoa</taxon>
        <taxon>Platyhelminthes</taxon>
        <taxon>Trematoda</taxon>
        <taxon>Digenea</taxon>
        <taxon>Strigeidida</taxon>
        <taxon>Schistosomatoidea</taxon>
        <taxon>Schistosomatidae</taxon>
        <taxon>Schistosoma</taxon>
    </lineage>
</organism>